<dbReference type="AlphaFoldDB" id="A0A1A8WSX3"/>
<feature type="transmembrane region" description="Helical" evidence="1">
    <location>
        <begin position="71"/>
        <end position="94"/>
    </location>
</feature>
<keyword evidence="1" id="KW-0472">Membrane</keyword>
<organism evidence="2 3">
    <name type="scientific">Plasmodium malariae</name>
    <dbReference type="NCBI Taxonomy" id="5858"/>
    <lineage>
        <taxon>Eukaryota</taxon>
        <taxon>Sar</taxon>
        <taxon>Alveolata</taxon>
        <taxon>Apicomplexa</taxon>
        <taxon>Aconoidasida</taxon>
        <taxon>Haemosporida</taxon>
        <taxon>Plasmodiidae</taxon>
        <taxon>Plasmodium</taxon>
        <taxon>Plasmodium (Plasmodium)</taxon>
    </lineage>
</organism>
<sequence>TTCQEIGRYLIEINNRYKYHSLKLCKYLHYKINSDENYNKNPNWLEGYKTFSSRTNDICNEEIKNIPLDNVFTASITTAAVLLTSLNLFILYRFTPVKTLLHSRLQRKKINEINKIEKEKTECLENILEEVNENCEGSFHNIGYPSQRDT</sequence>
<keyword evidence="1" id="KW-1133">Transmembrane helix</keyword>
<feature type="non-terminal residue" evidence="2">
    <location>
        <position position="1"/>
    </location>
</feature>
<accession>A0A1A8WSX3</accession>
<dbReference type="EMBL" id="FLQW01003640">
    <property type="protein sequence ID" value="SBS96051.1"/>
    <property type="molecule type" value="Genomic_DNA"/>
</dbReference>
<keyword evidence="1" id="KW-0812">Transmembrane</keyword>
<dbReference type="Proteomes" id="UP000078597">
    <property type="component" value="Unassembled WGS sequence"/>
</dbReference>
<reference evidence="3" key="1">
    <citation type="submission" date="2016-05" db="EMBL/GenBank/DDBJ databases">
        <authorList>
            <person name="Naeem Raeece"/>
        </authorList>
    </citation>
    <scope>NUCLEOTIDE SEQUENCE [LARGE SCALE GENOMIC DNA]</scope>
</reference>
<name>A0A1A8WSX3_PLAMA</name>
<protein>
    <submittedName>
        <fullName evidence="2">PIR Superfamily Protein</fullName>
    </submittedName>
</protein>
<gene>
    <name evidence="2" type="ORF">PMALA_050810</name>
</gene>
<evidence type="ECO:0000256" key="1">
    <source>
        <dbReference type="SAM" id="Phobius"/>
    </source>
</evidence>
<evidence type="ECO:0000313" key="2">
    <source>
        <dbReference type="EMBL" id="SBS96051.1"/>
    </source>
</evidence>
<evidence type="ECO:0000313" key="3">
    <source>
        <dbReference type="Proteomes" id="UP000078597"/>
    </source>
</evidence>
<proteinExistence type="predicted"/>